<evidence type="ECO:0000259" key="7">
    <source>
        <dbReference type="Pfam" id="PF09335"/>
    </source>
</evidence>
<dbReference type="STRING" id="74348.SAMN04488523_101422"/>
<feature type="transmembrane region" description="Helical" evidence="6">
    <location>
        <begin position="12"/>
        <end position="35"/>
    </location>
</feature>
<dbReference type="RefSeq" id="WP_093922148.1">
    <property type="nucleotide sequence ID" value="NZ_FOMW01000001.1"/>
</dbReference>
<name>A0A1I1TKL2_9RHOB</name>
<evidence type="ECO:0000256" key="5">
    <source>
        <dbReference type="ARBA" id="ARBA00023136"/>
    </source>
</evidence>
<dbReference type="Pfam" id="PF09335">
    <property type="entry name" value="VTT_dom"/>
    <property type="match status" value="1"/>
</dbReference>
<evidence type="ECO:0000256" key="3">
    <source>
        <dbReference type="ARBA" id="ARBA00022692"/>
    </source>
</evidence>
<dbReference type="Proteomes" id="UP000198977">
    <property type="component" value="Unassembled WGS sequence"/>
</dbReference>
<keyword evidence="5 6" id="KW-0472">Membrane</keyword>
<dbReference type="InterPro" id="IPR032816">
    <property type="entry name" value="VTT_dom"/>
</dbReference>
<keyword evidence="4 6" id="KW-1133">Transmembrane helix</keyword>
<gene>
    <name evidence="8" type="ORF">SAMN04488523_101422</name>
</gene>
<evidence type="ECO:0000256" key="4">
    <source>
        <dbReference type="ARBA" id="ARBA00022989"/>
    </source>
</evidence>
<dbReference type="PANTHER" id="PTHR12677">
    <property type="entry name" value="GOLGI APPARATUS MEMBRANE PROTEIN TVP38-RELATED"/>
    <property type="match status" value="1"/>
</dbReference>
<dbReference type="EMBL" id="FOMW01000001">
    <property type="protein sequence ID" value="SFD59094.1"/>
    <property type="molecule type" value="Genomic_DNA"/>
</dbReference>
<feature type="domain" description="VTT" evidence="7">
    <location>
        <begin position="75"/>
        <end position="194"/>
    </location>
</feature>
<feature type="transmembrane region" description="Helical" evidence="6">
    <location>
        <begin position="174"/>
        <end position="196"/>
    </location>
</feature>
<sequence>MRENPSSRPAYLRYLPLIGIGIIAAIGAFTLRDYLSFDALRENREALLAFRDSNYVLTAFGFMAAYMIIVAFSLPGATISTLTGGFLFGLFPGVLFNVLAATLGATVIFQAARWGLGDKLRERMDTSDGMIAKIKQGIDENQWSMLFFLRLAPAVPFFMANLIPAFLGVPLYRFVITTFLGIIPGGLVFTSVGAGLGEVFATGGTPDLGILFEPHILLPILGLSALSLLPVALKKFTGKKDLLK</sequence>
<accession>A0A1I1TKL2</accession>
<keyword evidence="2 6" id="KW-1003">Cell membrane</keyword>
<evidence type="ECO:0000313" key="9">
    <source>
        <dbReference type="Proteomes" id="UP000198977"/>
    </source>
</evidence>
<feature type="transmembrane region" description="Helical" evidence="6">
    <location>
        <begin position="55"/>
        <end position="74"/>
    </location>
</feature>
<feature type="transmembrane region" description="Helical" evidence="6">
    <location>
        <begin position="86"/>
        <end position="112"/>
    </location>
</feature>
<evidence type="ECO:0000256" key="2">
    <source>
        <dbReference type="ARBA" id="ARBA00022475"/>
    </source>
</evidence>
<keyword evidence="3 6" id="KW-0812">Transmembrane</keyword>
<feature type="transmembrane region" description="Helical" evidence="6">
    <location>
        <begin position="147"/>
        <end position="167"/>
    </location>
</feature>
<dbReference type="GO" id="GO:0005886">
    <property type="term" value="C:plasma membrane"/>
    <property type="evidence" value="ECO:0007669"/>
    <property type="project" value="UniProtKB-SubCell"/>
</dbReference>
<evidence type="ECO:0000256" key="1">
    <source>
        <dbReference type="ARBA" id="ARBA00004651"/>
    </source>
</evidence>
<comment type="subcellular location">
    <subcellularLocation>
        <location evidence="1 6">Cell membrane</location>
        <topology evidence="1 6">Multi-pass membrane protein</topology>
    </subcellularLocation>
</comment>
<evidence type="ECO:0000256" key="6">
    <source>
        <dbReference type="RuleBase" id="RU366058"/>
    </source>
</evidence>
<protein>
    <recommendedName>
        <fullName evidence="6">TVP38/TMEM64 family membrane protein</fullName>
    </recommendedName>
</protein>
<feature type="transmembrane region" description="Helical" evidence="6">
    <location>
        <begin position="216"/>
        <end position="233"/>
    </location>
</feature>
<evidence type="ECO:0000313" key="8">
    <source>
        <dbReference type="EMBL" id="SFD59094.1"/>
    </source>
</evidence>
<comment type="similarity">
    <text evidence="6">Belongs to the TVP38/TMEM64 family.</text>
</comment>
<organism evidence="8 9">
    <name type="scientific">Sulfitobacter brevis</name>
    <dbReference type="NCBI Taxonomy" id="74348"/>
    <lineage>
        <taxon>Bacteria</taxon>
        <taxon>Pseudomonadati</taxon>
        <taxon>Pseudomonadota</taxon>
        <taxon>Alphaproteobacteria</taxon>
        <taxon>Rhodobacterales</taxon>
        <taxon>Roseobacteraceae</taxon>
        <taxon>Sulfitobacter</taxon>
    </lineage>
</organism>
<dbReference type="OrthoDB" id="9779114at2"/>
<proteinExistence type="inferred from homology"/>
<dbReference type="AlphaFoldDB" id="A0A1I1TKL2"/>
<dbReference type="PANTHER" id="PTHR12677:SF59">
    <property type="entry name" value="GOLGI APPARATUS MEMBRANE PROTEIN TVP38-RELATED"/>
    <property type="match status" value="1"/>
</dbReference>
<keyword evidence="9" id="KW-1185">Reference proteome</keyword>
<reference evidence="8 9" key="1">
    <citation type="submission" date="2016-10" db="EMBL/GenBank/DDBJ databases">
        <authorList>
            <person name="de Groot N.N."/>
        </authorList>
    </citation>
    <scope>NUCLEOTIDE SEQUENCE [LARGE SCALE GENOMIC DNA]</scope>
    <source>
        <strain evidence="8 9">DSM 11443</strain>
    </source>
</reference>
<dbReference type="InterPro" id="IPR015414">
    <property type="entry name" value="TMEM64"/>
</dbReference>